<evidence type="ECO:0000256" key="2">
    <source>
        <dbReference type="ARBA" id="ARBA00023054"/>
    </source>
</evidence>
<dbReference type="Pfam" id="PF00038">
    <property type="entry name" value="Filament"/>
    <property type="match status" value="1"/>
</dbReference>
<dbReference type="SUPFAM" id="SSF64593">
    <property type="entry name" value="Intermediate filament protein, coiled coil region"/>
    <property type="match status" value="2"/>
</dbReference>
<dbReference type="GO" id="GO:0005198">
    <property type="term" value="F:structural molecule activity"/>
    <property type="evidence" value="ECO:0007669"/>
    <property type="project" value="InterPro"/>
</dbReference>
<evidence type="ECO:0000256" key="3">
    <source>
        <dbReference type="SAM" id="Coils"/>
    </source>
</evidence>
<evidence type="ECO:0000313" key="5">
    <source>
        <dbReference type="EMBL" id="KAK5866504.1"/>
    </source>
</evidence>
<dbReference type="PANTHER" id="PTHR23239:SF180">
    <property type="entry name" value="KERATIN, TYPE I CYTOSKELETAL 17"/>
    <property type="match status" value="1"/>
</dbReference>
<feature type="coiled-coil region" evidence="3">
    <location>
        <begin position="357"/>
        <end position="405"/>
    </location>
</feature>
<dbReference type="Gene3D" id="1.20.5.500">
    <property type="entry name" value="Single helix bin"/>
    <property type="match status" value="1"/>
</dbReference>
<proteinExistence type="predicted"/>
<dbReference type="Proteomes" id="UP001346869">
    <property type="component" value="Unassembled WGS sequence"/>
</dbReference>
<evidence type="ECO:0000259" key="4">
    <source>
        <dbReference type="PROSITE" id="PS51842"/>
    </source>
</evidence>
<keyword evidence="2 3" id="KW-0175">Coiled coil</keyword>
<evidence type="ECO:0000313" key="6">
    <source>
        <dbReference type="Proteomes" id="UP001346869"/>
    </source>
</evidence>
<feature type="coiled-coil region" evidence="3">
    <location>
        <begin position="92"/>
        <end position="133"/>
    </location>
</feature>
<reference evidence="5 6" key="1">
    <citation type="journal article" date="2023" name="Genes (Basel)">
        <title>Chromosome-Level Genome Assembly and Circadian Gene Repertoire of the Patagonia Blennie Eleginops maclovinus-The Closest Ancestral Proxy of Antarctic Cryonotothenioids.</title>
        <authorList>
            <person name="Cheng C.C."/>
            <person name="Rivera-Colon A.G."/>
            <person name="Minhas B.F."/>
            <person name="Wilson L."/>
            <person name="Rayamajhi N."/>
            <person name="Vargas-Chacoff L."/>
            <person name="Catchen J.M."/>
        </authorList>
    </citation>
    <scope>NUCLEOTIDE SEQUENCE [LARGE SCALE GENOMIC DNA]</scope>
    <source>
        <strain evidence="5">JMC-PN-2008</strain>
    </source>
</reference>
<dbReference type="EMBL" id="JAUZQC010000009">
    <property type="protein sequence ID" value="KAK5866504.1"/>
    <property type="molecule type" value="Genomic_DNA"/>
</dbReference>
<dbReference type="SMART" id="SM01391">
    <property type="entry name" value="Filament"/>
    <property type="match status" value="1"/>
</dbReference>
<dbReference type="InterPro" id="IPR002957">
    <property type="entry name" value="Keratin_I"/>
</dbReference>
<gene>
    <name evidence="5" type="ORF">PBY51_020692</name>
</gene>
<feature type="domain" description="IF rod" evidence="4">
    <location>
        <begin position="95"/>
        <end position="406"/>
    </location>
</feature>
<dbReference type="PANTHER" id="PTHR23239">
    <property type="entry name" value="INTERMEDIATE FILAMENT"/>
    <property type="match status" value="1"/>
</dbReference>
<dbReference type="Gene3D" id="1.20.5.170">
    <property type="match status" value="1"/>
</dbReference>
<dbReference type="PRINTS" id="PR01248">
    <property type="entry name" value="TYPE1KERATIN"/>
</dbReference>
<dbReference type="PROSITE" id="PS51842">
    <property type="entry name" value="IF_ROD_2"/>
    <property type="match status" value="1"/>
</dbReference>
<evidence type="ECO:0000256" key="1">
    <source>
        <dbReference type="ARBA" id="ARBA00022754"/>
    </source>
</evidence>
<name>A0AAN8AS12_ELEMC</name>
<accession>A0AAN8AS12</accession>
<reference evidence="5 6" key="2">
    <citation type="journal article" date="2023" name="Mol. Biol. Evol.">
        <title>Genomics of Secondarily Temperate Adaptation in the Only Non-Antarctic Icefish.</title>
        <authorList>
            <person name="Rivera-Colon A.G."/>
            <person name="Rayamajhi N."/>
            <person name="Minhas B.F."/>
            <person name="Madrigal G."/>
            <person name="Bilyk K.T."/>
            <person name="Yoon V."/>
            <person name="Hune M."/>
            <person name="Gregory S."/>
            <person name="Cheng C.H.C."/>
            <person name="Catchen J.M."/>
        </authorList>
    </citation>
    <scope>NUCLEOTIDE SEQUENCE [LARGE SCALE GENOMIC DNA]</scope>
    <source>
        <strain evidence="5">JMC-PN-2008</strain>
    </source>
</reference>
<sequence>MSVSLSRQRSQSYSAQSMTSSSLSLRGGMQQVAGGMQQVAGGSQGFLLYNGGSLKQGRSPSVYGGAGGYGTRISHSIFSSGSVNQYNESAVVNNEKLTMQNLNDRLASYLEKVRTLESANRTLELQIREYCEKRVPSFAADFTKYFAIITDLRAQILQRFLGNQRITLQMDNAQLAVEDFQVKYETELSMYSTVQADVNRLKGVRDSMTLGISDLQMSIESMKEELVYMRSSHQEELRVMREQQSGSVDVRVDSAESVDMAQELKETREEYEALMVKNIQEVEKWFQAKVDELSVKVKDSTIEVTSYSTELSEQKRIYQSLEISLEGILTEIQCRQRTLEESNIRFNTLLSQNQLHINTLELELQSLLSSIDQQKSEYNILLDIKMRLELEIAEYRRLLDGETRERGLIQEKRAYVIKEVVEVEEHKPHIERRTKTITEEIIDGKVVSSTMDTEVVEIQ</sequence>
<organism evidence="5 6">
    <name type="scientific">Eleginops maclovinus</name>
    <name type="common">Patagonian blennie</name>
    <name type="synonym">Eleginus maclovinus</name>
    <dbReference type="NCBI Taxonomy" id="56733"/>
    <lineage>
        <taxon>Eukaryota</taxon>
        <taxon>Metazoa</taxon>
        <taxon>Chordata</taxon>
        <taxon>Craniata</taxon>
        <taxon>Vertebrata</taxon>
        <taxon>Euteleostomi</taxon>
        <taxon>Actinopterygii</taxon>
        <taxon>Neopterygii</taxon>
        <taxon>Teleostei</taxon>
        <taxon>Neoteleostei</taxon>
        <taxon>Acanthomorphata</taxon>
        <taxon>Eupercaria</taxon>
        <taxon>Perciformes</taxon>
        <taxon>Notothenioidei</taxon>
        <taxon>Eleginopidae</taxon>
        <taxon>Eleginops</taxon>
    </lineage>
</organism>
<keyword evidence="6" id="KW-1185">Reference proteome</keyword>
<comment type="caution">
    <text evidence="5">The sequence shown here is derived from an EMBL/GenBank/DDBJ whole genome shotgun (WGS) entry which is preliminary data.</text>
</comment>
<keyword evidence="1" id="KW-0403">Intermediate filament</keyword>
<dbReference type="AlphaFoldDB" id="A0AAN8AS12"/>
<dbReference type="GO" id="GO:0005882">
    <property type="term" value="C:intermediate filament"/>
    <property type="evidence" value="ECO:0007669"/>
    <property type="project" value="UniProtKB-KW"/>
</dbReference>
<protein>
    <recommendedName>
        <fullName evidence="4">IF rod domain-containing protein</fullName>
    </recommendedName>
</protein>
<dbReference type="Gene3D" id="1.20.5.1160">
    <property type="entry name" value="Vasodilator-stimulated phosphoprotein"/>
    <property type="match status" value="1"/>
</dbReference>
<dbReference type="InterPro" id="IPR039008">
    <property type="entry name" value="IF_rod_dom"/>
</dbReference>